<reference evidence="1 2" key="1">
    <citation type="journal article" date="2023" name="Life. Sci Alliance">
        <title>Evolutionary insights into 3D genome organization and epigenetic landscape of Vigna mungo.</title>
        <authorList>
            <person name="Junaid A."/>
            <person name="Singh B."/>
            <person name="Bhatia S."/>
        </authorList>
    </citation>
    <scope>NUCLEOTIDE SEQUENCE [LARGE SCALE GENOMIC DNA]</scope>
    <source>
        <strain evidence="1">Urdbean</strain>
    </source>
</reference>
<accession>A0AAQ3S703</accession>
<evidence type="ECO:0000313" key="1">
    <source>
        <dbReference type="EMBL" id="WVZ18034.1"/>
    </source>
</evidence>
<name>A0AAQ3S703_VIGMU</name>
<protein>
    <submittedName>
        <fullName evidence="1">Uncharacterized protein</fullName>
    </submittedName>
</protein>
<organism evidence="1 2">
    <name type="scientific">Vigna mungo</name>
    <name type="common">Black gram</name>
    <name type="synonym">Phaseolus mungo</name>
    <dbReference type="NCBI Taxonomy" id="3915"/>
    <lineage>
        <taxon>Eukaryota</taxon>
        <taxon>Viridiplantae</taxon>
        <taxon>Streptophyta</taxon>
        <taxon>Embryophyta</taxon>
        <taxon>Tracheophyta</taxon>
        <taxon>Spermatophyta</taxon>
        <taxon>Magnoliopsida</taxon>
        <taxon>eudicotyledons</taxon>
        <taxon>Gunneridae</taxon>
        <taxon>Pentapetalae</taxon>
        <taxon>rosids</taxon>
        <taxon>fabids</taxon>
        <taxon>Fabales</taxon>
        <taxon>Fabaceae</taxon>
        <taxon>Papilionoideae</taxon>
        <taxon>50 kb inversion clade</taxon>
        <taxon>NPAAA clade</taxon>
        <taxon>indigoferoid/millettioid clade</taxon>
        <taxon>Phaseoleae</taxon>
        <taxon>Vigna</taxon>
    </lineage>
</organism>
<gene>
    <name evidence="1" type="ORF">V8G54_005356</name>
</gene>
<dbReference type="EMBL" id="CP144699">
    <property type="protein sequence ID" value="WVZ18034.1"/>
    <property type="molecule type" value="Genomic_DNA"/>
</dbReference>
<evidence type="ECO:0000313" key="2">
    <source>
        <dbReference type="Proteomes" id="UP001374535"/>
    </source>
</evidence>
<dbReference type="Proteomes" id="UP001374535">
    <property type="component" value="Chromosome 2"/>
</dbReference>
<dbReference type="AlphaFoldDB" id="A0AAQ3S703"/>
<keyword evidence="2" id="KW-1185">Reference proteome</keyword>
<sequence>MMQVDEDKLKKDISSANDREGFSKILSLDPNILHHSHITKTSNIKISGQRWRHHIICGWRIEISNGETFLADSRDNAMKWAAEASIGHHVQKIAGVNKESVGRRLHRDPLSFLHELKTTFFNINNCEDRTVSVRSQTHGSVRFGTTWVEIQLQKGAHVACTHPLPFLLRNLQHVQHHFC</sequence>
<proteinExistence type="predicted"/>